<dbReference type="GO" id="GO:0071004">
    <property type="term" value="C:U2-type prespliceosome"/>
    <property type="evidence" value="ECO:0007669"/>
    <property type="project" value="TreeGrafter"/>
</dbReference>
<keyword evidence="13" id="KW-1185">Reference proteome</keyword>
<dbReference type="EMBL" id="AAZO01002641">
    <property type="status" value="NOT_ANNOTATED_CDS"/>
    <property type="molecule type" value="Genomic_DNA"/>
</dbReference>
<dbReference type="InParanoid" id="E0VIE7"/>
<feature type="region of interest" description="Disordered" evidence="10">
    <location>
        <begin position="176"/>
        <end position="352"/>
    </location>
</feature>
<dbReference type="Pfam" id="PF23240">
    <property type="entry name" value="HAT_PRP39_N"/>
    <property type="match status" value="1"/>
</dbReference>
<evidence type="ECO:0000256" key="4">
    <source>
        <dbReference type="ARBA" id="ARBA00022737"/>
    </source>
</evidence>
<feature type="compositionally biased region" description="Basic and acidic residues" evidence="10">
    <location>
        <begin position="217"/>
        <end position="227"/>
    </location>
</feature>
<protein>
    <recommendedName>
        <fullName evidence="8">Pre-mRNA-processing factor 39</fullName>
    </recommendedName>
    <alternativeName>
        <fullName evidence="9">PRP39 homolog</fullName>
    </alternativeName>
</protein>
<dbReference type="STRING" id="121224.E0VIE7"/>
<reference evidence="12" key="3">
    <citation type="submission" date="2020-05" db="UniProtKB">
        <authorList>
            <consortium name="EnsemblMetazoa"/>
        </authorList>
    </citation>
    <scope>IDENTIFICATION</scope>
    <source>
        <strain evidence="12">USDA</strain>
    </source>
</reference>
<organism>
    <name type="scientific">Pediculus humanus subsp. corporis</name>
    <name type="common">Body louse</name>
    <dbReference type="NCBI Taxonomy" id="121224"/>
    <lineage>
        <taxon>Eukaryota</taxon>
        <taxon>Metazoa</taxon>
        <taxon>Ecdysozoa</taxon>
        <taxon>Arthropoda</taxon>
        <taxon>Hexapoda</taxon>
        <taxon>Insecta</taxon>
        <taxon>Pterygota</taxon>
        <taxon>Neoptera</taxon>
        <taxon>Paraneoptera</taxon>
        <taxon>Psocodea</taxon>
        <taxon>Troctomorpha</taxon>
        <taxon>Phthiraptera</taxon>
        <taxon>Anoplura</taxon>
        <taxon>Pediculidae</taxon>
        <taxon>Pediculus</taxon>
    </lineage>
</organism>
<name>E0VIE7_PEDHC</name>
<dbReference type="InterPro" id="IPR011990">
    <property type="entry name" value="TPR-like_helical_dom_sf"/>
</dbReference>
<dbReference type="PANTHER" id="PTHR17204:SF5">
    <property type="entry name" value="PRE-MRNA-PROCESSING FACTOR 39"/>
    <property type="match status" value="1"/>
</dbReference>
<dbReference type="GeneID" id="8238640"/>
<reference evidence="11" key="2">
    <citation type="submission" date="2007-04" db="EMBL/GenBank/DDBJ databases">
        <title>The genome of the human body louse.</title>
        <authorList>
            <consortium name="The Human Body Louse Genome Consortium"/>
            <person name="Kirkness E."/>
            <person name="Walenz B."/>
            <person name="Hass B."/>
            <person name="Bruggner R."/>
            <person name="Strausberg R."/>
        </authorList>
    </citation>
    <scope>NUCLEOTIDE SEQUENCE</scope>
    <source>
        <strain evidence="11">USDA</strain>
    </source>
</reference>
<dbReference type="EnsemblMetazoa" id="PHUM226810-RA">
    <property type="protein sequence ID" value="PHUM226810-PA"/>
    <property type="gene ID" value="PHUM226810"/>
</dbReference>
<dbReference type="OMA" id="SMDKVEM"/>
<dbReference type="FunCoup" id="E0VIE7">
    <property type="interactions" value="1817"/>
</dbReference>
<evidence type="ECO:0000256" key="9">
    <source>
        <dbReference type="ARBA" id="ARBA00080852"/>
    </source>
</evidence>
<dbReference type="EMBL" id="DS235199">
    <property type="protein sequence ID" value="EEB13153.1"/>
    <property type="molecule type" value="Genomic_DNA"/>
</dbReference>
<gene>
    <name evidence="12" type="primary">8238640</name>
    <name evidence="11" type="ORF">Phum_PHUM226810</name>
</gene>
<dbReference type="FunFam" id="1.25.40.10:FF:000063">
    <property type="entry name" value="Pre-mRNA processing factor 39"/>
    <property type="match status" value="1"/>
</dbReference>
<dbReference type="GO" id="GO:0000243">
    <property type="term" value="C:commitment complex"/>
    <property type="evidence" value="ECO:0007669"/>
    <property type="project" value="TreeGrafter"/>
</dbReference>
<dbReference type="KEGG" id="phu:Phum_PHUM226810"/>
<dbReference type="AlphaFoldDB" id="E0VIE7"/>
<dbReference type="Gene3D" id="1.25.40.10">
    <property type="entry name" value="Tetratricopeptide repeat domain"/>
    <property type="match status" value="2"/>
</dbReference>
<dbReference type="PANTHER" id="PTHR17204">
    <property type="entry name" value="PRE-MRNA PROCESSING PROTEIN PRP39-RELATED"/>
    <property type="match status" value="1"/>
</dbReference>
<reference evidence="11" key="1">
    <citation type="submission" date="2007-04" db="EMBL/GenBank/DDBJ databases">
        <title>Annotation of Pediculus humanus corporis strain USDA.</title>
        <authorList>
            <person name="Kirkness E."/>
            <person name="Hannick L."/>
            <person name="Hass B."/>
            <person name="Bruggner R."/>
            <person name="Lawson D."/>
            <person name="Bidwell S."/>
            <person name="Joardar V."/>
            <person name="Caler E."/>
            <person name="Walenz B."/>
            <person name="Inman J."/>
            <person name="Schobel S."/>
            <person name="Galinsky K."/>
            <person name="Amedeo P."/>
            <person name="Strausberg R."/>
        </authorList>
    </citation>
    <scope>NUCLEOTIDE SEQUENCE</scope>
    <source>
        <strain evidence="11">USDA</strain>
    </source>
</reference>
<dbReference type="CTD" id="8238640"/>
<dbReference type="OrthoDB" id="10265668at2759"/>
<dbReference type="HOGENOM" id="CLU_007434_0_0_1"/>
<keyword evidence="5" id="KW-0508">mRNA splicing</keyword>
<evidence type="ECO:0000256" key="1">
    <source>
        <dbReference type="ARBA" id="ARBA00003777"/>
    </source>
</evidence>
<dbReference type="InterPro" id="IPR059164">
    <property type="entry name" value="HAT_PRP39_C"/>
</dbReference>
<keyword evidence="4" id="KW-0677">Repeat</keyword>
<evidence type="ECO:0000256" key="7">
    <source>
        <dbReference type="ARBA" id="ARBA00038019"/>
    </source>
</evidence>
<evidence type="ECO:0000313" key="13">
    <source>
        <dbReference type="Proteomes" id="UP000009046"/>
    </source>
</evidence>
<keyword evidence="3" id="KW-0507">mRNA processing</keyword>
<dbReference type="VEuPathDB" id="VectorBase:PHUM226810"/>
<comment type="function">
    <text evidence="1">Involved in pre-mRNA splicing.</text>
</comment>
<feature type="region of interest" description="Disordered" evidence="10">
    <location>
        <begin position="554"/>
        <end position="582"/>
    </location>
</feature>
<dbReference type="SMART" id="SM00386">
    <property type="entry name" value="HAT"/>
    <property type="match status" value="6"/>
</dbReference>
<feature type="region of interest" description="Disordered" evidence="10">
    <location>
        <begin position="1"/>
        <end position="73"/>
    </location>
</feature>
<feature type="compositionally biased region" description="Basic and acidic residues" evidence="10">
    <location>
        <begin position="176"/>
        <end position="194"/>
    </location>
</feature>
<dbReference type="RefSeq" id="XP_002425891.1">
    <property type="nucleotide sequence ID" value="XM_002425846.1"/>
</dbReference>
<dbReference type="GO" id="GO:0005685">
    <property type="term" value="C:U1 snRNP"/>
    <property type="evidence" value="ECO:0007669"/>
    <property type="project" value="TreeGrafter"/>
</dbReference>
<feature type="region of interest" description="Disordered" evidence="10">
    <location>
        <begin position="900"/>
        <end position="961"/>
    </location>
</feature>
<dbReference type="GO" id="GO:0000395">
    <property type="term" value="P:mRNA 5'-splice site recognition"/>
    <property type="evidence" value="ECO:0007669"/>
    <property type="project" value="TreeGrafter"/>
</dbReference>
<evidence type="ECO:0000256" key="6">
    <source>
        <dbReference type="ARBA" id="ARBA00023242"/>
    </source>
</evidence>
<dbReference type="InterPro" id="IPR003107">
    <property type="entry name" value="HAT"/>
</dbReference>
<evidence type="ECO:0000256" key="5">
    <source>
        <dbReference type="ARBA" id="ARBA00023187"/>
    </source>
</evidence>
<evidence type="ECO:0000256" key="10">
    <source>
        <dbReference type="SAM" id="MobiDB-lite"/>
    </source>
</evidence>
<accession>E0VIE7</accession>
<dbReference type="Pfam" id="PF23241">
    <property type="entry name" value="HAT_PRP39_C"/>
    <property type="match status" value="1"/>
</dbReference>
<feature type="compositionally biased region" description="Basic and acidic residues" evidence="10">
    <location>
        <begin position="297"/>
        <end position="316"/>
    </location>
</feature>
<evidence type="ECO:0000313" key="11">
    <source>
        <dbReference type="EMBL" id="EEB13153.1"/>
    </source>
</evidence>
<evidence type="ECO:0000256" key="8">
    <source>
        <dbReference type="ARBA" id="ARBA00067962"/>
    </source>
</evidence>
<proteinExistence type="inferred from homology"/>
<comment type="subcellular location">
    <subcellularLocation>
        <location evidence="2">Nucleus</location>
    </subcellularLocation>
</comment>
<feature type="compositionally biased region" description="Low complexity" evidence="10">
    <location>
        <begin position="944"/>
        <end position="957"/>
    </location>
</feature>
<comment type="similarity">
    <text evidence="7">Belongs to the PRP39 family.</text>
</comment>
<evidence type="ECO:0000313" key="12">
    <source>
        <dbReference type="EnsemblMetazoa" id="PHUM226810-PA"/>
    </source>
</evidence>
<sequence>MSNSSITQNKSSRKTASRSKSKITSKSRNKRNDSCENLEEDQNGISIRNEENDDVPELEDLDPPIVSSQQNTARGLFRMSSLGDTSALFEMNMEALNKNGRKKEETLQNDETQLFSEMENDINESQAEVGLDIDAILESQCGREILQEQKKRHKKESLNLLERKGDVDENFYAKDDSEIELKSEEEKSIEKMTVIDEINDDEHSSQRMEDTEMVSEDELRLEGKDPLDTEAVSDEELPDSTVKVSESLLDTEAVSEDELPLEADQKRRKKINRTDTEAVSEDELPYGNGEKKKKQTKEKENDKVKKSEATKRKIIEGEYDPSSPTSENSQDDMPATKKAAVGDSKATTPKPSAKKVLPELEKYWKAVKDDATDFTGWTYLLQYVDQENDVEAAREAYDSFLSYYPYCYGYWRKYADYEKRKSTNEKCEEVFDRGLKAIPLSVDLWIHYLNYCKTVYAENEEHLRAQFERAIEACGLEFRSDRLWETYIKWETEGKRLTRITALYDRLLATPTQGYTTHFDNFQEHVSSNPPQTILPVDDFLQLRREVLRMLKQYDPPASTNASTAEEEAPPGAENDDDDDNVEKGQAFASITTRMDEETSALREKIVSTRRKVHKLTVAAVAARWNYEEGIKRPYFHVKPLERCQLKNWKEYLDFETEQGNKDRIIILYERCLIACALYEEFWIRFVRYLESIPEDMTEKIRDVYERACLIHHKKKPNLHLQWAVFEESKGCFDKAASILENLEKAVPNLLPVAYRRINLERRKGDLNKVCELYELYLANAKNKAVLTNMTVKYARFTWKILNDVEKAVSILRKAVEKDKDNTRLYLQLIDMGLQKTPIDENSIISILDQFLNKEGEPEQKLMFAQRKIEFLEDFGSDITKVQKAHDEYQKYLKQVKERKKKLGDTENYKDGLAASSHSLSATKKQKSETNHTTTQPPLPPTTAQPSTPTASAYPTAGYSQGYPGYHQGQYPAGYSYGQYSQQPQAQTADATYTNNYQNWNAYSQGSYNYGQPGWGGYYANY</sequence>
<dbReference type="eggNOG" id="KOG1258">
    <property type="taxonomic scope" value="Eukaryota"/>
</dbReference>
<dbReference type="Proteomes" id="UP000009046">
    <property type="component" value="Unassembled WGS sequence"/>
</dbReference>
<keyword evidence="6" id="KW-0539">Nucleus</keyword>
<feature type="compositionally biased region" description="Basic and acidic residues" evidence="10">
    <location>
        <begin position="201"/>
        <end position="210"/>
    </location>
</feature>
<feature type="compositionally biased region" description="Acidic residues" evidence="10">
    <location>
        <begin position="51"/>
        <end position="62"/>
    </location>
</feature>
<evidence type="ECO:0000256" key="2">
    <source>
        <dbReference type="ARBA" id="ARBA00004123"/>
    </source>
</evidence>
<dbReference type="FunFam" id="1.25.40.10:FF:000091">
    <property type="entry name" value="Pre-mRNA-processing factor 39"/>
    <property type="match status" value="1"/>
</dbReference>
<evidence type="ECO:0000256" key="3">
    <source>
        <dbReference type="ARBA" id="ARBA00022664"/>
    </source>
</evidence>
<dbReference type="GO" id="GO:0030627">
    <property type="term" value="F:pre-mRNA 5'-splice site binding"/>
    <property type="evidence" value="ECO:0007669"/>
    <property type="project" value="TreeGrafter"/>
</dbReference>
<feature type="compositionally biased region" description="Basic residues" evidence="10">
    <location>
        <begin position="11"/>
        <end position="29"/>
    </location>
</feature>
<dbReference type="SUPFAM" id="SSF48452">
    <property type="entry name" value="TPR-like"/>
    <property type="match status" value="2"/>
</dbReference>
<feature type="compositionally biased region" description="Acidic residues" evidence="10">
    <location>
        <begin position="565"/>
        <end position="581"/>
    </location>
</feature>